<name>A0A3B0ZKI7_9ZZZZ</name>
<organism evidence="1">
    <name type="scientific">hydrothermal vent metagenome</name>
    <dbReference type="NCBI Taxonomy" id="652676"/>
    <lineage>
        <taxon>unclassified sequences</taxon>
        <taxon>metagenomes</taxon>
        <taxon>ecological metagenomes</taxon>
    </lineage>
</organism>
<proteinExistence type="predicted"/>
<gene>
    <name evidence="1" type="ORF">MNBD_GAMMA23-250</name>
</gene>
<dbReference type="EMBL" id="UOFT01000023">
    <property type="protein sequence ID" value="VAW92211.1"/>
    <property type="molecule type" value="Genomic_DNA"/>
</dbReference>
<evidence type="ECO:0008006" key="2">
    <source>
        <dbReference type="Google" id="ProtNLM"/>
    </source>
</evidence>
<dbReference type="AlphaFoldDB" id="A0A3B0ZKI7"/>
<reference evidence="1" key="1">
    <citation type="submission" date="2018-06" db="EMBL/GenBank/DDBJ databases">
        <authorList>
            <person name="Zhirakovskaya E."/>
        </authorList>
    </citation>
    <scope>NUCLEOTIDE SEQUENCE</scope>
</reference>
<evidence type="ECO:0000313" key="1">
    <source>
        <dbReference type="EMBL" id="VAW92211.1"/>
    </source>
</evidence>
<accession>A0A3B0ZKI7</accession>
<protein>
    <recommendedName>
        <fullName evidence="2">Segregation and condensation protein A</fullName>
    </recommendedName>
</protein>
<sequence length="100" mass="11239">MSDQQVTEQEILTTMKRILTDIAKETFTRPGLRHPLCDTTINNMRECLKLISVREAELSGHPSDVSASRPRYIDEAPKNVVVSMADIKSTKPEANDTPKK</sequence>